<feature type="region of interest" description="Disordered" evidence="6">
    <location>
        <begin position="22"/>
        <end position="142"/>
    </location>
</feature>
<dbReference type="RefSeq" id="XP_009538408.1">
    <property type="nucleotide sequence ID" value="XM_009540113.1"/>
</dbReference>
<keyword evidence="5" id="KW-0067">ATP-binding</keyword>
<evidence type="ECO:0000256" key="5">
    <source>
        <dbReference type="PROSITE-ProRule" id="PRU00781"/>
    </source>
</evidence>
<feature type="transmembrane region" description="Helical" evidence="7">
    <location>
        <begin position="363"/>
        <end position="384"/>
    </location>
</feature>
<feature type="domain" description="PIPK" evidence="9">
    <location>
        <begin position="648"/>
        <end position="1113"/>
    </location>
</feature>
<dbReference type="SUPFAM" id="SSF81321">
    <property type="entry name" value="Family A G protein-coupled receptor-like"/>
    <property type="match status" value="1"/>
</dbReference>
<feature type="transmembrane region" description="Helical" evidence="7">
    <location>
        <begin position="250"/>
        <end position="269"/>
    </location>
</feature>
<protein>
    <submittedName>
        <fullName evidence="10">Phosphatidylinositol-4-phosphate 5 kinase-like protein</fullName>
    </submittedName>
</protein>
<dbReference type="OMA" id="SWVNRSY"/>
<evidence type="ECO:0000256" key="2">
    <source>
        <dbReference type="ARBA" id="ARBA00022692"/>
    </source>
</evidence>
<dbReference type="KEGG" id="psoj:PHYSODRAFT_254487"/>
<dbReference type="Gene3D" id="3.30.810.10">
    <property type="entry name" value="2-Layer Sandwich"/>
    <property type="match status" value="1"/>
</dbReference>
<evidence type="ECO:0000256" key="4">
    <source>
        <dbReference type="ARBA" id="ARBA00023136"/>
    </source>
</evidence>
<dbReference type="InterPro" id="IPR000832">
    <property type="entry name" value="GPCR_2_secretin-like"/>
</dbReference>
<dbReference type="InterPro" id="IPR027484">
    <property type="entry name" value="PInositol-4-P-5-kinase_N"/>
</dbReference>
<comment type="subcellular location">
    <subcellularLocation>
        <location evidence="1">Membrane</location>
        <topology evidence="1">Multi-pass membrane protein</topology>
    </subcellularLocation>
</comment>
<feature type="transmembrane region" description="Helical" evidence="7">
    <location>
        <begin position="218"/>
        <end position="238"/>
    </location>
</feature>
<dbReference type="GO" id="GO:0005524">
    <property type="term" value="F:ATP binding"/>
    <property type="evidence" value="ECO:0007669"/>
    <property type="project" value="UniProtKB-UniRule"/>
</dbReference>
<keyword evidence="5 10" id="KW-0418">Kinase</keyword>
<dbReference type="Proteomes" id="UP000002640">
    <property type="component" value="Unassembled WGS sequence"/>
</dbReference>
<feature type="compositionally biased region" description="Polar residues" evidence="6">
    <location>
        <begin position="77"/>
        <end position="87"/>
    </location>
</feature>
<dbReference type="PANTHER" id="PTHR23086">
    <property type="entry name" value="PHOSPHATIDYLINOSITOL-4-PHOSPHATE 5-KINASE"/>
    <property type="match status" value="1"/>
</dbReference>
<evidence type="ECO:0000259" key="8">
    <source>
        <dbReference type="PROSITE" id="PS50261"/>
    </source>
</evidence>
<feature type="region of interest" description="Disordered" evidence="6">
    <location>
        <begin position="641"/>
        <end position="703"/>
    </location>
</feature>
<organism evidence="10 11">
    <name type="scientific">Phytophthora sojae (strain P6497)</name>
    <name type="common">Soybean stem and root rot agent</name>
    <name type="synonym">Phytophthora megasperma f. sp. glycines</name>
    <dbReference type="NCBI Taxonomy" id="1094619"/>
    <lineage>
        <taxon>Eukaryota</taxon>
        <taxon>Sar</taxon>
        <taxon>Stramenopiles</taxon>
        <taxon>Oomycota</taxon>
        <taxon>Peronosporomycetes</taxon>
        <taxon>Peronosporales</taxon>
        <taxon>Peronosporaceae</taxon>
        <taxon>Phytophthora</taxon>
    </lineage>
</organism>
<dbReference type="GeneID" id="20638511"/>
<dbReference type="PROSITE" id="PS51455">
    <property type="entry name" value="PIPK"/>
    <property type="match status" value="1"/>
</dbReference>
<keyword evidence="11" id="KW-1185">Reference proteome</keyword>
<dbReference type="GO" id="GO:0005886">
    <property type="term" value="C:plasma membrane"/>
    <property type="evidence" value="ECO:0007669"/>
    <property type="project" value="TreeGrafter"/>
</dbReference>
<feature type="transmembrane region" description="Helical" evidence="7">
    <location>
        <begin position="455"/>
        <end position="475"/>
    </location>
</feature>
<dbReference type="InterPro" id="IPR002498">
    <property type="entry name" value="PInositol-4-P-4/5-kinase_core"/>
</dbReference>
<feature type="compositionally biased region" description="Low complexity" evidence="6">
    <location>
        <begin position="22"/>
        <end position="68"/>
    </location>
</feature>
<keyword evidence="5" id="KW-0808">Transferase</keyword>
<dbReference type="PANTHER" id="PTHR23086:SF8">
    <property type="entry name" value="PHOSPHATIDYLINOSITOL 5-PHOSPHATE 4-KINASE, ISOFORM A"/>
    <property type="match status" value="1"/>
</dbReference>
<evidence type="ECO:0000259" key="9">
    <source>
        <dbReference type="PROSITE" id="PS51455"/>
    </source>
</evidence>
<dbReference type="InterPro" id="IPR017981">
    <property type="entry name" value="GPCR_2-like_7TM"/>
</dbReference>
<feature type="region of interest" description="Disordered" evidence="6">
    <location>
        <begin position="1163"/>
        <end position="1198"/>
    </location>
</feature>
<dbReference type="AlphaFoldDB" id="G5AEA9"/>
<keyword evidence="4 7" id="KW-0472">Membrane</keyword>
<evidence type="ECO:0000313" key="10">
    <source>
        <dbReference type="EMBL" id="EGZ06511.1"/>
    </source>
</evidence>
<dbReference type="CDD" id="cd00139">
    <property type="entry name" value="PIPKc"/>
    <property type="match status" value="1"/>
</dbReference>
<evidence type="ECO:0000256" key="1">
    <source>
        <dbReference type="ARBA" id="ARBA00004141"/>
    </source>
</evidence>
<keyword evidence="3 7" id="KW-1133">Transmembrane helix</keyword>
<dbReference type="GO" id="GO:0046854">
    <property type="term" value="P:phosphatidylinositol phosphate biosynthetic process"/>
    <property type="evidence" value="ECO:0007669"/>
    <property type="project" value="TreeGrafter"/>
</dbReference>
<feature type="region of interest" description="Disordered" evidence="6">
    <location>
        <begin position="1023"/>
        <end position="1050"/>
    </location>
</feature>
<dbReference type="SUPFAM" id="SSF56104">
    <property type="entry name" value="SAICAR synthase-like"/>
    <property type="match status" value="1"/>
</dbReference>
<accession>G5AEA9</accession>
<dbReference type="SMART" id="SM00330">
    <property type="entry name" value="PIPKc"/>
    <property type="match status" value="1"/>
</dbReference>
<feature type="region of interest" description="Disordered" evidence="6">
    <location>
        <begin position="581"/>
        <end position="616"/>
    </location>
</feature>
<dbReference type="InParanoid" id="G5AEA9"/>
<feature type="compositionally biased region" description="Low complexity" evidence="6">
    <location>
        <begin position="106"/>
        <end position="117"/>
    </location>
</feature>
<dbReference type="PROSITE" id="PS50261">
    <property type="entry name" value="G_PROTEIN_RECEP_F2_4"/>
    <property type="match status" value="1"/>
</dbReference>
<dbReference type="InterPro" id="IPR023610">
    <property type="entry name" value="PInositol-4/5-P-5/4-kinase"/>
</dbReference>
<name>G5AEA9_PHYSP</name>
<dbReference type="GO" id="GO:0007166">
    <property type="term" value="P:cell surface receptor signaling pathway"/>
    <property type="evidence" value="ECO:0007669"/>
    <property type="project" value="InterPro"/>
</dbReference>
<dbReference type="Gene3D" id="3.30.800.10">
    <property type="entry name" value="Phosphatidylinositol Phosphate Kinase II Beta"/>
    <property type="match status" value="1"/>
</dbReference>
<gene>
    <name evidence="10" type="ORF">PHYSODRAFT_254487</name>
</gene>
<dbReference type="GO" id="GO:0004930">
    <property type="term" value="F:G protein-coupled receptor activity"/>
    <property type="evidence" value="ECO:0007669"/>
    <property type="project" value="InterPro"/>
</dbReference>
<feature type="compositionally biased region" description="Basic and acidic residues" evidence="6">
    <location>
        <begin position="1163"/>
        <end position="1172"/>
    </location>
</feature>
<sequence length="1225" mass="136236">MEAAAGSAGVRRLSADALDAEASAMDTGASDLSVSPSPLQSPVLRPPVNVSTAAATAASASPADAQSPLRSALRKPNSPQQPSTSSKMARRVSIESSSRQQRDRLSSSQQSTDSTGLGDSGVSLRFRRSPPNSKTSARGSFALRESKLSRASSAVGAGLRESFFGVIGRGTTVNDPLELSPNQEFDLDVIDESGGLDENIGQILKPQLDFSNWSREGYVVLGVGVALLLIMVVLAEMVNALNGYSIDPGLVFGSLLTLMLCVCVFVTFHGVQSYQRHPNPLIYYKCVIDILLALRFLLDPLLLEMGIYREGDEASCAYLSGITQFLYLSSDCWYFAQILDLYWSLTNPFMSVKANRRTYKMMVYSAGAFTGLLAAFVPGIHGFADGNYCWTKRKTTEDPVERDFFHLNRGSWLLFYMWMIFFYLSGIAVLIFGVKRLRSGLRDTLASRREMLRNGALSITSYTIYWTIVFVWYALSFQTRTTYDEDGNLPPSHIFRAFTFALSARGAIDYFVWFMINSPALVRENWLKFSSDSADKQFSAQLNTALQEELIYFTIEGMTRAVQIAEDDLIRIRNRSPTQELVLDASDDEEYRRSTEDPSEAATRATGPLGMGSSGNLLQSIQKNRMLNSIQEVISTGLHRTSSVDRRARKKNSKEPDFSFDIPQDQRSLHQPPKPAHRDNNPSSASTAATLADSQPPASTVGSTTASIRFTPYKPQAFAELRQAFGIKAADFMKSFQTSTKPNISEGASGAFMFFSGDKKYIVKSMAEEEARFLCEIAEQYAEYLTLNPCSLITKFYGCFKITMYDKRFYFIVMENLFDVMEEGVQIHHRFDIKGSWVNRSYKRPRHGAKVKCRHCSMMFKYGAKKSQLQCPNVVGLHEPNVVLKDNDLRTRMRIGADEGIELYEQLRDDSIFLCELGIMDYSLLLGVMDIEFIVDQPSQPFGNSTVVSERTAANTATNSASNSTANTRSNDSFMSASSSNWSASTGSSASGSSVNKHIHHHEDDAAPKKLGMSVAPSVHSLFQQREDPLNQSRYPSTGGEPRPKRSMRKSQRVFGPGYYYVGIIDILQTWTLQKKLERFWKVNIQQKDGDGLSAIDPARYQRRFETKLREIIALPKQYNHRQRRNRPAKNAGNMFESVQRLSPVLQAAAAFESAAAAKEARRELARARGDSTDTDSSGMSSSAADESDLEQAGRNPQPILLPFNQRLITTNSTRSQLSLTDLAV</sequence>
<feature type="compositionally biased region" description="Low complexity" evidence="6">
    <location>
        <begin position="683"/>
        <end position="694"/>
    </location>
</feature>
<evidence type="ECO:0000256" key="3">
    <source>
        <dbReference type="ARBA" id="ARBA00022989"/>
    </source>
</evidence>
<dbReference type="Pfam" id="PF00002">
    <property type="entry name" value="7tm_2"/>
    <property type="match status" value="1"/>
</dbReference>
<dbReference type="GO" id="GO:0016308">
    <property type="term" value="F:1-phosphatidylinositol-4-phosphate 5-kinase activity"/>
    <property type="evidence" value="ECO:0007669"/>
    <property type="project" value="TreeGrafter"/>
</dbReference>
<dbReference type="Pfam" id="PF01504">
    <property type="entry name" value="PIP5K"/>
    <property type="match status" value="1"/>
</dbReference>
<evidence type="ECO:0000256" key="6">
    <source>
        <dbReference type="SAM" id="MobiDB-lite"/>
    </source>
</evidence>
<reference evidence="10 11" key="1">
    <citation type="journal article" date="2006" name="Science">
        <title>Phytophthora genome sequences uncover evolutionary origins and mechanisms of pathogenesis.</title>
        <authorList>
            <person name="Tyler B.M."/>
            <person name="Tripathy S."/>
            <person name="Zhang X."/>
            <person name="Dehal P."/>
            <person name="Jiang R.H."/>
            <person name="Aerts A."/>
            <person name="Arredondo F.D."/>
            <person name="Baxter L."/>
            <person name="Bensasson D."/>
            <person name="Beynon J.L."/>
            <person name="Chapman J."/>
            <person name="Damasceno C.M."/>
            <person name="Dorrance A.E."/>
            <person name="Dou D."/>
            <person name="Dickerman A.W."/>
            <person name="Dubchak I.L."/>
            <person name="Garbelotto M."/>
            <person name="Gijzen M."/>
            <person name="Gordon S.G."/>
            <person name="Govers F."/>
            <person name="Grunwald N.J."/>
            <person name="Huang W."/>
            <person name="Ivors K.L."/>
            <person name="Jones R.W."/>
            <person name="Kamoun S."/>
            <person name="Krampis K."/>
            <person name="Lamour K.H."/>
            <person name="Lee M.K."/>
            <person name="McDonald W.H."/>
            <person name="Medina M."/>
            <person name="Meijer H.J."/>
            <person name="Nordberg E.K."/>
            <person name="Maclean D.J."/>
            <person name="Ospina-Giraldo M.D."/>
            <person name="Morris P.F."/>
            <person name="Phuntumart V."/>
            <person name="Putnam N.H."/>
            <person name="Rash S."/>
            <person name="Rose J.K."/>
            <person name="Sakihama Y."/>
            <person name="Salamov A.A."/>
            <person name="Savidor A."/>
            <person name="Scheuring C.F."/>
            <person name="Smith B.M."/>
            <person name="Sobral B.W."/>
            <person name="Terry A."/>
            <person name="Torto-Alalibo T.A."/>
            <person name="Win J."/>
            <person name="Xu Z."/>
            <person name="Zhang H."/>
            <person name="Grigoriev I.V."/>
            <person name="Rokhsar D.S."/>
            <person name="Boore J.L."/>
        </authorList>
    </citation>
    <scope>NUCLEOTIDE SEQUENCE [LARGE SCALE GENOMIC DNA]</scope>
    <source>
        <strain evidence="10 11">P6497</strain>
    </source>
</reference>
<keyword evidence="5" id="KW-0547">Nucleotide-binding</keyword>
<dbReference type="STRING" id="1094619.G5AEA9"/>
<feature type="region of interest" description="Disordered" evidence="6">
    <location>
        <begin position="953"/>
        <end position="1005"/>
    </location>
</feature>
<dbReference type="InterPro" id="IPR027483">
    <property type="entry name" value="PInositol-4-P-4/5-kinase_C_sf"/>
</dbReference>
<feature type="domain" description="G-protein coupled receptors family 2 profile 2" evidence="8">
    <location>
        <begin position="254"/>
        <end position="517"/>
    </location>
</feature>
<feature type="transmembrane region" description="Helical" evidence="7">
    <location>
        <begin position="413"/>
        <end position="434"/>
    </location>
</feature>
<keyword evidence="2 7" id="KW-0812">Transmembrane</keyword>
<feature type="compositionally biased region" description="Low complexity" evidence="6">
    <location>
        <begin position="953"/>
        <end position="994"/>
    </location>
</feature>
<proteinExistence type="predicted"/>
<evidence type="ECO:0000313" key="11">
    <source>
        <dbReference type="Proteomes" id="UP000002640"/>
    </source>
</evidence>
<evidence type="ECO:0000256" key="7">
    <source>
        <dbReference type="SAM" id="Phobius"/>
    </source>
</evidence>
<feature type="compositionally biased region" description="Low complexity" evidence="6">
    <location>
        <begin position="1175"/>
        <end position="1185"/>
    </location>
</feature>
<dbReference type="Gene3D" id="1.20.1070.10">
    <property type="entry name" value="Rhodopsin 7-helix transmembrane proteins"/>
    <property type="match status" value="1"/>
</dbReference>
<dbReference type="EMBL" id="JH159164">
    <property type="protein sequence ID" value="EGZ06511.1"/>
    <property type="molecule type" value="Genomic_DNA"/>
</dbReference>